<dbReference type="InterPro" id="IPR050061">
    <property type="entry name" value="MurCDEF_pg_biosynth"/>
</dbReference>
<evidence type="ECO:0000256" key="12">
    <source>
        <dbReference type="ARBA" id="ARBA00023316"/>
    </source>
</evidence>
<dbReference type="AlphaFoldDB" id="A0A1F4U437"/>
<evidence type="ECO:0000256" key="13">
    <source>
        <dbReference type="ARBA" id="ARBA00047833"/>
    </source>
</evidence>
<dbReference type="PANTHER" id="PTHR43445:SF3">
    <property type="entry name" value="UDP-N-ACETYLMURAMATE--L-ALANINE LIGASE"/>
    <property type="match status" value="1"/>
</dbReference>
<feature type="binding site" evidence="14">
    <location>
        <begin position="117"/>
        <end position="123"/>
    </location>
    <ligand>
        <name>ATP</name>
        <dbReference type="ChEBI" id="CHEBI:30616"/>
    </ligand>
</feature>
<dbReference type="Pfam" id="PF08245">
    <property type="entry name" value="Mur_ligase_M"/>
    <property type="match status" value="1"/>
</dbReference>
<keyword evidence="11 14" id="KW-0131">Cell cycle</keyword>
<comment type="subcellular location">
    <subcellularLocation>
        <location evidence="1 14">Cytoplasm</location>
    </subcellularLocation>
</comment>
<dbReference type="Gene3D" id="3.90.190.20">
    <property type="entry name" value="Mur ligase, C-terminal domain"/>
    <property type="match status" value="1"/>
</dbReference>
<dbReference type="GO" id="GO:0005737">
    <property type="term" value="C:cytoplasm"/>
    <property type="evidence" value="ECO:0007669"/>
    <property type="project" value="UniProtKB-SubCell"/>
</dbReference>
<reference evidence="18 19" key="1">
    <citation type="journal article" date="2016" name="Nat. Commun.">
        <title>Thousands of microbial genomes shed light on interconnected biogeochemical processes in an aquifer system.</title>
        <authorList>
            <person name="Anantharaman K."/>
            <person name="Brown C.T."/>
            <person name="Hug L.A."/>
            <person name="Sharon I."/>
            <person name="Castelle C.J."/>
            <person name="Probst A.J."/>
            <person name="Thomas B.C."/>
            <person name="Singh A."/>
            <person name="Wilkins M.J."/>
            <person name="Karaoz U."/>
            <person name="Brodie E.L."/>
            <person name="Williams K.H."/>
            <person name="Hubbard S.S."/>
            <person name="Banfield J.F."/>
        </authorList>
    </citation>
    <scope>NUCLEOTIDE SEQUENCE [LARGE SCALE GENOMIC DNA]</scope>
</reference>
<dbReference type="Proteomes" id="UP000179242">
    <property type="component" value="Unassembled WGS sequence"/>
</dbReference>
<protein>
    <recommendedName>
        <fullName evidence="3 14">UDP-N-acetylmuramate--L-alanine ligase</fullName>
        <ecNumber evidence="3 14">6.3.2.8</ecNumber>
    </recommendedName>
    <alternativeName>
        <fullName evidence="14">UDP-N-acetylmuramoyl-L-alanine synthetase</fullName>
    </alternativeName>
</protein>
<dbReference type="Pfam" id="PF02875">
    <property type="entry name" value="Mur_ligase_C"/>
    <property type="match status" value="1"/>
</dbReference>
<dbReference type="SUPFAM" id="SSF53244">
    <property type="entry name" value="MurD-like peptide ligases, peptide-binding domain"/>
    <property type="match status" value="1"/>
</dbReference>
<feature type="domain" description="Mur ligase central" evidence="17">
    <location>
        <begin position="115"/>
        <end position="292"/>
    </location>
</feature>
<evidence type="ECO:0000256" key="7">
    <source>
        <dbReference type="ARBA" id="ARBA00022741"/>
    </source>
</evidence>
<sequence>MKKINFDRIKHIHMMGIGGCGVSAIAKISHELGYKVSGSDLKENSNTIRLADLGIQVFLKHEEKNLRGADLLVVSSAIDGNNPELLAAKSSGIPILRRAQMLAYILSKHKTALGVAGTHGKTTTTSMITKILLDNNFDPTFMIGGETDYVDGNARMGKGNYAVAEADESDGSFLDLDLDIGIVTNIEPDHMDYFKNDKILFEHFVEFAEKIKKKNGLLITSDHPGCIQAFSGILIRKITYGFGKGTDFSAVDFEFADGGSKFKVLRRGELLGEMTISVPGEQNISDALAAVAFGMEVGISFESIAEALHTYHSVKRRFQIIGEINGITIVDDYAHHPTEIAATLRGARLGYPSRRLIAVFQPHRYSRTFKLAADFAQAFSDADLVILTDIYSAGEAPIPNIDGKTIFDLLPKKDNAIYIQKKERIVDHLLPVLNSGDMLLILGAGDINNIGKEILNRLKMKNEAFKKQTP</sequence>
<evidence type="ECO:0000256" key="10">
    <source>
        <dbReference type="ARBA" id="ARBA00022984"/>
    </source>
</evidence>
<dbReference type="InterPro" id="IPR036615">
    <property type="entry name" value="Mur_ligase_C_dom_sf"/>
</dbReference>
<dbReference type="GO" id="GO:0008763">
    <property type="term" value="F:UDP-N-acetylmuramate-L-alanine ligase activity"/>
    <property type="evidence" value="ECO:0007669"/>
    <property type="project" value="UniProtKB-UniRule"/>
</dbReference>
<dbReference type="GO" id="GO:0051301">
    <property type="term" value="P:cell division"/>
    <property type="evidence" value="ECO:0007669"/>
    <property type="project" value="UniProtKB-KW"/>
</dbReference>
<keyword evidence="4 14" id="KW-0963">Cytoplasm</keyword>
<evidence type="ECO:0000256" key="9">
    <source>
        <dbReference type="ARBA" id="ARBA00022960"/>
    </source>
</evidence>
<evidence type="ECO:0000259" key="16">
    <source>
        <dbReference type="Pfam" id="PF02875"/>
    </source>
</evidence>
<evidence type="ECO:0000256" key="3">
    <source>
        <dbReference type="ARBA" id="ARBA00012211"/>
    </source>
</evidence>
<evidence type="ECO:0000256" key="6">
    <source>
        <dbReference type="ARBA" id="ARBA00022618"/>
    </source>
</evidence>
<keyword evidence="12 14" id="KW-0961">Cell wall biogenesis/degradation</keyword>
<feature type="domain" description="Mur ligase C-terminal" evidence="16">
    <location>
        <begin position="316"/>
        <end position="445"/>
    </location>
</feature>
<dbReference type="Gene3D" id="3.40.1190.10">
    <property type="entry name" value="Mur-like, catalytic domain"/>
    <property type="match status" value="1"/>
</dbReference>
<dbReference type="InterPro" id="IPR000713">
    <property type="entry name" value="Mur_ligase_N"/>
</dbReference>
<dbReference type="InterPro" id="IPR036565">
    <property type="entry name" value="Mur-like_cat_sf"/>
</dbReference>
<dbReference type="PANTHER" id="PTHR43445">
    <property type="entry name" value="UDP-N-ACETYLMURAMATE--L-ALANINE LIGASE-RELATED"/>
    <property type="match status" value="1"/>
</dbReference>
<evidence type="ECO:0000256" key="2">
    <source>
        <dbReference type="ARBA" id="ARBA00004752"/>
    </source>
</evidence>
<keyword evidence="8 14" id="KW-0067">ATP-binding</keyword>
<keyword evidence="6 14" id="KW-0132">Cell division</keyword>
<dbReference type="UniPathway" id="UPA00219"/>
<dbReference type="NCBIfam" id="TIGR01082">
    <property type="entry name" value="murC"/>
    <property type="match status" value="1"/>
</dbReference>
<comment type="catalytic activity">
    <reaction evidence="13 14">
        <text>UDP-N-acetyl-alpha-D-muramate + L-alanine + ATP = UDP-N-acetyl-alpha-D-muramoyl-L-alanine + ADP + phosphate + H(+)</text>
        <dbReference type="Rhea" id="RHEA:23372"/>
        <dbReference type="ChEBI" id="CHEBI:15378"/>
        <dbReference type="ChEBI" id="CHEBI:30616"/>
        <dbReference type="ChEBI" id="CHEBI:43474"/>
        <dbReference type="ChEBI" id="CHEBI:57972"/>
        <dbReference type="ChEBI" id="CHEBI:70757"/>
        <dbReference type="ChEBI" id="CHEBI:83898"/>
        <dbReference type="ChEBI" id="CHEBI:456216"/>
        <dbReference type="EC" id="6.3.2.8"/>
    </reaction>
</comment>
<dbReference type="GO" id="GO:0005524">
    <property type="term" value="F:ATP binding"/>
    <property type="evidence" value="ECO:0007669"/>
    <property type="project" value="UniProtKB-UniRule"/>
</dbReference>
<dbReference type="InterPro" id="IPR013221">
    <property type="entry name" value="Mur_ligase_cen"/>
</dbReference>
<evidence type="ECO:0000256" key="5">
    <source>
        <dbReference type="ARBA" id="ARBA00022598"/>
    </source>
</evidence>
<keyword evidence="10 14" id="KW-0573">Peptidoglycan synthesis</keyword>
<dbReference type="GO" id="GO:0071555">
    <property type="term" value="P:cell wall organization"/>
    <property type="evidence" value="ECO:0007669"/>
    <property type="project" value="UniProtKB-KW"/>
</dbReference>
<feature type="domain" description="Mur ligase N-terminal catalytic" evidence="15">
    <location>
        <begin position="11"/>
        <end position="108"/>
    </location>
</feature>
<keyword evidence="9 14" id="KW-0133">Cell shape</keyword>
<comment type="pathway">
    <text evidence="2 14">Cell wall biogenesis; peptidoglycan biosynthesis.</text>
</comment>
<dbReference type="InterPro" id="IPR004101">
    <property type="entry name" value="Mur_ligase_C"/>
</dbReference>
<keyword evidence="7 14" id="KW-0547">Nucleotide-binding</keyword>
<accession>A0A1F4U437</accession>
<organism evidence="18 19">
    <name type="scientific">candidate division WOR-1 bacterium RIFOXYC2_FULL_46_14</name>
    <dbReference type="NCBI Taxonomy" id="1802587"/>
    <lineage>
        <taxon>Bacteria</taxon>
        <taxon>Bacillati</taxon>
        <taxon>Saganbacteria</taxon>
    </lineage>
</organism>
<keyword evidence="5 14" id="KW-0436">Ligase</keyword>
<evidence type="ECO:0000256" key="14">
    <source>
        <dbReference type="HAMAP-Rule" id="MF_00046"/>
    </source>
</evidence>
<dbReference type="EC" id="6.3.2.8" evidence="3 14"/>
<evidence type="ECO:0000313" key="18">
    <source>
        <dbReference type="EMBL" id="OGC39600.1"/>
    </source>
</evidence>
<dbReference type="SUPFAM" id="SSF51984">
    <property type="entry name" value="MurCD N-terminal domain"/>
    <property type="match status" value="1"/>
</dbReference>
<evidence type="ECO:0000313" key="19">
    <source>
        <dbReference type="Proteomes" id="UP000179242"/>
    </source>
</evidence>
<dbReference type="SUPFAM" id="SSF53623">
    <property type="entry name" value="MurD-like peptide ligases, catalytic domain"/>
    <property type="match status" value="1"/>
</dbReference>
<comment type="function">
    <text evidence="14">Cell wall formation.</text>
</comment>
<evidence type="ECO:0000256" key="1">
    <source>
        <dbReference type="ARBA" id="ARBA00004496"/>
    </source>
</evidence>
<dbReference type="GO" id="GO:0009252">
    <property type="term" value="P:peptidoglycan biosynthetic process"/>
    <property type="evidence" value="ECO:0007669"/>
    <property type="project" value="UniProtKB-UniRule"/>
</dbReference>
<evidence type="ECO:0000256" key="8">
    <source>
        <dbReference type="ARBA" id="ARBA00022840"/>
    </source>
</evidence>
<dbReference type="HAMAP" id="MF_00046">
    <property type="entry name" value="MurC"/>
    <property type="match status" value="1"/>
</dbReference>
<dbReference type="GO" id="GO:0008360">
    <property type="term" value="P:regulation of cell shape"/>
    <property type="evidence" value="ECO:0007669"/>
    <property type="project" value="UniProtKB-KW"/>
</dbReference>
<dbReference type="InterPro" id="IPR005758">
    <property type="entry name" value="UDP-N-AcMur_Ala_ligase_MurC"/>
</dbReference>
<evidence type="ECO:0000256" key="4">
    <source>
        <dbReference type="ARBA" id="ARBA00022490"/>
    </source>
</evidence>
<proteinExistence type="inferred from homology"/>
<dbReference type="EMBL" id="MEUJ01000008">
    <property type="protein sequence ID" value="OGC39600.1"/>
    <property type="molecule type" value="Genomic_DNA"/>
</dbReference>
<dbReference type="Gene3D" id="3.40.50.720">
    <property type="entry name" value="NAD(P)-binding Rossmann-like Domain"/>
    <property type="match status" value="1"/>
</dbReference>
<evidence type="ECO:0000256" key="11">
    <source>
        <dbReference type="ARBA" id="ARBA00023306"/>
    </source>
</evidence>
<gene>
    <name evidence="14" type="primary">murC</name>
    <name evidence="18" type="ORF">A2438_08605</name>
</gene>
<evidence type="ECO:0000259" key="15">
    <source>
        <dbReference type="Pfam" id="PF01225"/>
    </source>
</evidence>
<comment type="similarity">
    <text evidence="14">Belongs to the MurCDEF family.</text>
</comment>
<comment type="caution">
    <text evidence="18">The sequence shown here is derived from an EMBL/GenBank/DDBJ whole genome shotgun (WGS) entry which is preliminary data.</text>
</comment>
<name>A0A1F4U437_UNCSA</name>
<dbReference type="Pfam" id="PF01225">
    <property type="entry name" value="Mur_ligase"/>
    <property type="match status" value="1"/>
</dbReference>
<evidence type="ECO:0000259" key="17">
    <source>
        <dbReference type="Pfam" id="PF08245"/>
    </source>
</evidence>